<keyword evidence="1" id="KW-0472">Membrane</keyword>
<keyword evidence="1" id="KW-0812">Transmembrane</keyword>
<dbReference type="EMBL" id="CAUYUJ010012847">
    <property type="protein sequence ID" value="CAK0834696.1"/>
    <property type="molecule type" value="Genomic_DNA"/>
</dbReference>
<organism evidence="2 3">
    <name type="scientific">Prorocentrum cordatum</name>
    <dbReference type="NCBI Taxonomy" id="2364126"/>
    <lineage>
        <taxon>Eukaryota</taxon>
        <taxon>Sar</taxon>
        <taxon>Alveolata</taxon>
        <taxon>Dinophyceae</taxon>
        <taxon>Prorocentrales</taxon>
        <taxon>Prorocentraceae</taxon>
        <taxon>Prorocentrum</taxon>
    </lineage>
</organism>
<name>A0ABN9SS54_9DINO</name>
<dbReference type="Proteomes" id="UP001189429">
    <property type="component" value="Unassembled WGS sequence"/>
</dbReference>
<evidence type="ECO:0000313" key="2">
    <source>
        <dbReference type="EMBL" id="CAK0834696.1"/>
    </source>
</evidence>
<feature type="non-terminal residue" evidence="2">
    <location>
        <position position="327"/>
    </location>
</feature>
<dbReference type="InterPro" id="IPR036397">
    <property type="entry name" value="RNaseH_sf"/>
</dbReference>
<feature type="transmembrane region" description="Helical" evidence="1">
    <location>
        <begin position="190"/>
        <end position="212"/>
    </location>
</feature>
<accession>A0ABN9SS54</accession>
<reference evidence="2" key="1">
    <citation type="submission" date="2023-10" db="EMBL/GenBank/DDBJ databases">
        <authorList>
            <person name="Chen Y."/>
            <person name="Shah S."/>
            <person name="Dougan E. K."/>
            <person name="Thang M."/>
            <person name="Chan C."/>
        </authorList>
    </citation>
    <scope>NUCLEOTIDE SEQUENCE [LARGE SCALE GENOMIC DNA]</scope>
</reference>
<sequence length="327" mass="36066">MGPAGAVCLALGDPYWVASFAFAWRTDEGDVLDLRFAAPSTVQQLARQSAVRAMWRRWPTTPDSAPELGPVCWQPQGCWLEQLAAMLHKPTARWRLSESGAGAVRSLVAGATRSQARLHMCGYAADGLRRRCWSAPGTCESCQPERESALDGALLDGLPRIMQNDPRWARLLVPLPSLPSLPPRDDSGCWHALLAAPGFIVTGLVYVLLVAIPPFRIHADHLEVILGLARGRAWAPCPGRSNADLWVQLWAKLNDHGGLSSDVRIVHVRLRQHGNDQHRHGNDWADVLARLGSGLHCFTDQRKVESKLLLRRLRQTVCWVAAVHDGL</sequence>
<keyword evidence="3" id="KW-1185">Reference proteome</keyword>
<protein>
    <submittedName>
        <fullName evidence="2">Uncharacterized protein</fullName>
    </submittedName>
</protein>
<evidence type="ECO:0000256" key="1">
    <source>
        <dbReference type="SAM" id="Phobius"/>
    </source>
</evidence>
<keyword evidence="1" id="KW-1133">Transmembrane helix</keyword>
<gene>
    <name evidence="2" type="ORF">PCOR1329_LOCUS32058</name>
</gene>
<evidence type="ECO:0000313" key="3">
    <source>
        <dbReference type="Proteomes" id="UP001189429"/>
    </source>
</evidence>
<proteinExistence type="predicted"/>
<dbReference type="Gene3D" id="3.30.420.10">
    <property type="entry name" value="Ribonuclease H-like superfamily/Ribonuclease H"/>
    <property type="match status" value="1"/>
</dbReference>
<comment type="caution">
    <text evidence="2">The sequence shown here is derived from an EMBL/GenBank/DDBJ whole genome shotgun (WGS) entry which is preliminary data.</text>
</comment>